<dbReference type="PANTHER" id="PTHR48020:SF12">
    <property type="entry name" value="PROTON MYO-INOSITOL COTRANSPORTER"/>
    <property type="match status" value="1"/>
</dbReference>
<keyword evidence="2" id="KW-0813">Transport</keyword>
<organism evidence="6 7">
    <name type="scientific">Panagrolaimus superbus</name>
    <dbReference type="NCBI Taxonomy" id="310955"/>
    <lineage>
        <taxon>Eukaryota</taxon>
        <taxon>Metazoa</taxon>
        <taxon>Ecdysozoa</taxon>
        <taxon>Nematoda</taxon>
        <taxon>Chromadorea</taxon>
        <taxon>Rhabditida</taxon>
        <taxon>Tylenchina</taxon>
        <taxon>Panagrolaimomorpha</taxon>
        <taxon>Panagrolaimoidea</taxon>
        <taxon>Panagrolaimidae</taxon>
        <taxon>Panagrolaimus</taxon>
    </lineage>
</organism>
<dbReference type="SUPFAM" id="SSF103473">
    <property type="entry name" value="MFS general substrate transporter"/>
    <property type="match status" value="1"/>
</dbReference>
<dbReference type="InterPro" id="IPR050814">
    <property type="entry name" value="Myo-inositol_Transporter"/>
</dbReference>
<reference evidence="7" key="1">
    <citation type="submission" date="2022-11" db="UniProtKB">
        <authorList>
            <consortium name="WormBaseParasite"/>
        </authorList>
    </citation>
    <scope>IDENTIFICATION</scope>
</reference>
<proteinExistence type="predicted"/>
<dbReference type="Proteomes" id="UP000887577">
    <property type="component" value="Unplaced"/>
</dbReference>
<dbReference type="GO" id="GO:0005366">
    <property type="term" value="F:myo-inositol:proton symporter activity"/>
    <property type="evidence" value="ECO:0007669"/>
    <property type="project" value="TreeGrafter"/>
</dbReference>
<evidence type="ECO:0000256" key="3">
    <source>
        <dbReference type="ARBA" id="ARBA00022692"/>
    </source>
</evidence>
<keyword evidence="6" id="KW-1185">Reference proteome</keyword>
<keyword evidence="4" id="KW-1133">Transmembrane helix</keyword>
<sequence>MFGFAAVPAVIQFIGFLFLPESPRWLYENVGEEECEEVLKKIYNNDSAWIEYEIEEIKQSNEAQIKAIQENGGNDFVLGRIFKTPHIRKALILGCALQMFQQLSGINTIM</sequence>
<dbReference type="PANTHER" id="PTHR48020">
    <property type="entry name" value="PROTON MYO-INOSITOL COTRANSPORTER"/>
    <property type="match status" value="1"/>
</dbReference>
<evidence type="ECO:0000256" key="2">
    <source>
        <dbReference type="ARBA" id="ARBA00022448"/>
    </source>
</evidence>
<keyword evidence="3" id="KW-0812">Transmembrane</keyword>
<dbReference type="AlphaFoldDB" id="A0A914YA97"/>
<dbReference type="GO" id="GO:0016324">
    <property type="term" value="C:apical plasma membrane"/>
    <property type="evidence" value="ECO:0007669"/>
    <property type="project" value="TreeGrafter"/>
</dbReference>
<evidence type="ECO:0000313" key="6">
    <source>
        <dbReference type="Proteomes" id="UP000887577"/>
    </source>
</evidence>
<evidence type="ECO:0000256" key="5">
    <source>
        <dbReference type="ARBA" id="ARBA00023136"/>
    </source>
</evidence>
<dbReference type="InterPro" id="IPR005828">
    <property type="entry name" value="MFS_sugar_transport-like"/>
</dbReference>
<dbReference type="WBParaSite" id="PSU_v2.g16207.t1">
    <property type="protein sequence ID" value="PSU_v2.g16207.t1"/>
    <property type="gene ID" value="PSU_v2.g16207"/>
</dbReference>
<name>A0A914YA97_9BILA</name>
<evidence type="ECO:0000313" key="7">
    <source>
        <dbReference type="WBParaSite" id="PSU_v2.g16207.t1"/>
    </source>
</evidence>
<protein>
    <submittedName>
        <fullName evidence="7">Uncharacterized protein</fullName>
    </submittedName>
</protein>
<accession>A0A914YA97</accession>
<keyword evidence="5" id="KW-0472">Membrane</keyword>
<evidence type="ECO:0000256" key="1">
    <source>
        <dbReference type="ARBA" id="ARBA00004370"/>
    </source>
</evidence>
<comment type="subcellular location">
    <subcellularLocation>
        <location evidence="1">Membrane</location>
    </subcellularLocation>
</comment>
<evidence type="ECO:0000256" key="4">
    <source>
        <dbReference type="ARBA" id="ARBA00022989"/>
    </source>
</evidence>
<dbReference type="Pfam" id="PF00083">
    <property type="entry name" value="Sugar_tr"/>
    <property type="match status" value="1"/>
</dbReference>
<dbReference type="Gene3D" id="1.20.1250.20">
    <property type="entry name" value="MFS general substrate transporter like domains"/>
    <property type="match status" value="1"/>
</dbReference>
<dbReference type="InterPro" id="IPR036259">
    <property type="entry name" value="MFS_trans_sf"/>
</dbReference>